<proteinExistence type="predicted"/>
<dbReference type="InterPro" id="IPR018720">
    <property type="entry name" value="DUF2249"/>
</dbReference>
<accession>A0A2W1LBU3</accession>
<feature type="domain" description="DUF2249" evidence="2">
    <location>
        <begin position="9"/>
        <end position="76"/>
    </location>
</feature>
<dbReference type="SUPFAM" id="SSF64307">
    <property type="entry name" value="SirA-like"/>
    <property type="match status" value="1"/>
</dbReference>
<dbReference type="CDD" id="cd00291">
    <property type="entry name" value="SirA_YedF_YeeD"/>
    <property type="match status" value="1"/>
</dbReference>
<reference evidence="3 4" key="1">
    <citation type="submission" date="2018-06" db="EMBL/GenBank/DDBJ databases">
        <title>Paenibacillus imtechensis sp. nov.</title>
        <authorList>
            <person name="Pinnaka A.K."/>
            <person name="Singh H."/>
            <person name="Kaur M."/>
        </authorList>
    </citation>
    <scope>NUCLEOTIDE SEQUENCE [LARGE SCALE GENOMIC DNA]</scope>
    <source>
        <strain evidence="3 4">SMB1</strain>
    </source>
</reference>
<dbReference type="Pfam" id="PF10006">
    <property type="entry name" value="DUF2249"/>
    <property type="match status" value="2"/>
</dbReference>
<dbReference type="RefSeq" id="WP_111147220.1">
    <property type="nucleotide sequence ID" value="NZ_QKRB01000044.1"/>
</dbReference>
<organism evidence="3 4">
    <name type="scientific">Paenibacillus sambharensis</name>
    <dbReference type="NCBI Taxonomy" id="1803190"/>
    <lineage>
        <taxon>Bacteria</taxon>
        <taxon>Bacillati</taxon>
        <taxon>Bacillota</taxon>
        <taxon>Bacilli</taxon>
        <taxon>Bacillales</taxon>
        <taxon>Paenibacillaceae</taxon>
        <taxon>Paenibacillus</taxon>
    </lineage>
</organism>
<evidence type="ECO:0000313" key="4">
    <source>
        <dbReference type="Proteomes" id="UP000249522"/>
    </source>
</evidence>
<sequence>MGQQPQVIELDVRPHLRKKLEPFQIIMDTVKSLDKSDTFVLHATFKPTPLLVLLKGKGYRNKVEQVDKEHWVVTFIHKSRKDGFPNEEGASEPGTEEKTEQLHDGADTDSGEPQVFKLDNRGLQPPQPMVRTLAKLQQAKPGDTVVIHNDRVPMFLIEELQALGFSYEVEEQEDGTAVVAILKTQ</sequence>
<dbReference type="OrthoDB" id="30295at2"/>
<feature type="region of interest" description="Disordered" evidence="1">
    <location>
        <begin position="82"/>
        <end position="123"/>
    </location>
</feature>
<dbReference type="AlphaFoldDB" id="A0A2W1LBU3"/>
<feature type="domain" description="DUF2249" evidence="2">
    <location>
        <begin position="118"/>
        <end position="182"/>
    </location>
</feature>
<evidence type="ECO:0000313" key="3">
    <source>
        <dbReference type="EMBL" id="PZD95590.1"/>
    </source>
</evidence>
<protein>
    <submittedName>
        <fullName evidence="3">Universal stress protein</fullName>
    </submittedName>
</protein>
<feature type="compositionally biased region" description="Basic and acidic residues" evidence="1">
    <location>
        <begin position="95"/>
        <end position="106"/>
    </location>
</feature>
<dbReference type="EMBL" id="QKRB01000044">
    <property type="protein sequence ID" value="PZD95590.1"/>
    <property type="molecule type" value="Genomic_DNA"/>
</dbReference>
<evidence type="ECO:0000256" key="1">
    <source>
        <dbReference type="SAM" id="MobiDB-lite"/>
    </source>
</evidence>
<keyword evidence="4" id="KW-1185">Reference proteome</keyword>
<name>A0A2W1LBU3_9BACL</name>
<evidence type="ECO:0000259" key="2">
    <source>
        <dbReference type="Pfam" id="PF10006"/>
    </source>
</evidence>
<dbReference type="Proteomes" id="UP000249522">
    <property type="component" value="Unassembled WGS sequence"/>
</dbReference>
<comment type="caution">
    <text evidence="3">The sequence shown here is derived from an EMBL/GenBank/DDBJ whole genome shotgun (WGS) entry which is preliminary data.</text>
</comment>
<dbReference type="Gene3D" id="3.30.110.40">
    <property type="entry name" value="TusA-like domain"/>
    <property type="match status" value="1"/>
</dbReference>
<dbReference type="InterPro" id="IPR036868">
    <property type="entry name" value="TusA-like_sf"/>
</dbReference>
<gene>
    <name evidence="3" type="ORF">DNH61_13770</name>
</gene>